<organism evidence="1 2">
    <name type="scientific">Mesoplasma melaleucae</name>
    <dbReference type="NCBI Taxonomy" id="81459"/>
    <lineage>
        <taxon>Bacteria</taxon>
        <taxon>Bacillati</taxon>
        <taxon>Mycoplasmatota</taxon>
        <taxon>Mollicutes</taxon>
        <taxon>Entomoplasmatales</taxon>
        <taxon>Entomoplasmataceae</taxon>
        <taxon>Mesoplasma</taxon>
    </lineage>
</organism>
<dbReference type="RefSeq" id="WP_028124510.1">
    <property type="nucleotide sequence ID" value="NZ_CP024964.1"/>
</dbReference>
<reference evidence="1 2" key="1">
    <citation type="submission" date="2017-11" db="EMBL/GenBank/DDBJ databases">
        <title>Genome sequence of Entomoplasma melaleucae M1 (ATCC 49191).</title>
        <authorList>
            <person name="Lo W.-S."/>
            <person name="Gasparich G.E."/>
            <person name="Kuo C.-H."/>
        </authorList>
    </citation>
    <scope>NUCLEOTIDE SEQUENCE [LARGE SCALE GENOMIC DNA]</scope>
    <source>
        <strain evidence="1 2">M1</strain>
    </source>
</reference>
<gene>
    <name evidence="1" type="ORF">EMELA_v1c05980</name>
</gene>
<dbReference type="Proteomes" id="UP000231896">
    <property type="component" value="Chromosome"/>
</dbReference>
<protein>
    <submittedName>
        <fullName evidence="1">Uncharacterized protein</fullName>
    </submittedName>
</protein>
<dbReference type="EMBL" id="CP024964">
    <property type="protein sequence ID" value="ATZ18118.1"/>
    <property type="molecule type" value="Genomic_DNA"/>
</dbReference>
<dbReference type="AlphaFoldDB" id="A0A2K8NY62"/>
<proteinExistence type="predicted"/>
<accession>A0A2K8NY62</accession>
<name>A0A2K8NY62_9MOLU</name>
<evidence type="ECO:0000313" key="2">
    <source>
        <dbReference type="Proteomes" id="UP000231896"/>
    </source>
</evidence>
<sequence length="69" mass="8013">MNEQTIEIPHLVYDIAKTRFPTLIITGNEDDEYFKNIIVNEIYQQSEKNNSLLSLDKITNQTDISITKP</sequence>
<keyword evidence="2" id="KW-1185">Reference proteome</keyword>
<evidence type="ECO:0000313" key="1">
    <source>
        <dbReference type="EMBL" id="ATZ18118.1"/>
    </source>
</evidence>
<dbReference type="KEGG" id="eml:EMELA_v1c05980"/>